<evidence type="ECO:0000256" key="1">
    <source>
        <dbReference type="ARBA" id="ARBA00004651"/>
    </source>
</evidence>
<evidence type="ECO:0000313" key="13">
    <source>
        <dbReference type="Proteomes" id="UP001296776"/>
    </source>
</evidence>
<dbReference type="InterPro" id="IPR036938">
    <property type="entry name" value="PAP2/HPO_sf"/>
</dbReference>
<keyword evidence="3" id="KW-1003">Cell membrane</keyword>
<evidence type="ECO:0000256" key="4">
    <source>
        <dbReference type="ARBA" id="ARBA00022692"/>
    </source>
</evidence>
<keyword evidence="6 10" id="KW-1133">Transmembrane helix</keyword>
<sequence>MNPFLRLLNELETPLCRRWNRAHRHPWLLRPFALISRLGNGVFWYSLMAVLPIVDGLDGLEAALHMLIVGGIALLLYRSLKGRTRRVRPCHYATDIAASVPPLDRYSFPSGHTLHAVSFSTIALYYYPHLGWLLIPFTLLVAASRVVLGLHYPTDVLVASAIGLGLAYSSLLLIT</sequence>
<comment type="caution">
    <text evidence="12">The sequence shown here is derived from an EMBL/GenBank/DDBJ whole genome shotgun (WGS) entry which is preliminary data.</text>
</comment>
<dbReference type="SUPFAM" id="SSF48317">
    <property type="entry name" value="Acid phosphatase/Vanadium-dependent haloperoxidase"/>
    <property type="match status" value="1"/>
</dbReference>
<reference evidence="12" key="2">
    <citation type="journal article" date="2020" name="Microorganisms">
        <title>Osmotic Adaptation and Compatible Solute Biosynthesis of Phototrophic Bacteria as Revealed from Genome Analyses.</title>
        <authorList>
            <person name="Imhoff J.F."/>
            <person name="Rahn T."/>
            <person name="Kunzel S."/>
            <person name="Keller A."/>
            <person name="Neulinger S.C."/>
        </authorList>
    </citation>
    <scope>NUCLEOTIDE SEQUENCE</scope>
    <source>
        <strain evidence="12">DSM 11080</strain>
    </source>
</reference>
<evidence type="ECO:0000256" key="3">
    <source>
        <dbReference type="ARBA" id="ARBA00022475"/>
    </source>
</evidence>
<dbReference type="Pfam" id="PF01569">
    <property type="entry name" value="PAP2"/>
    <property type="match status" value="1"/>
</dbReference>
<evidence type="ECO:0000313" key="12">
    <source>
        <dbReference type="EMBL" id="MBK1706331.1"/>
    </source>
</evidence>
<dbReference type="Proteomes" id="UP001296776">
    <property type="component" value="Unassembled WGS sequence"/>
</dbReference>
<comment type="catalytic activity">
    <reaction evidence="9">
        <text>di-trans,octa-cis-undecaprenyl diphosphate + H2O = di-trans,octa-cis-undecaprenyl phosphate + phosphate + H(+)</text>
        <dbReference type="Rhea" id="RHEA:28094"/>
        <dbReference type="ChEBI" id="CHEBI:15377"/>
        <dbReference type="ChEBI" id="CHEBI:15378"/>
        <dbReference type="ChEBI" id="CHEBI:43474"/>
        <dbReference type="ChEBI" id="CHEBI:58405"/>
        <dbReference type="ChEBI" id="CHEBI:60392"/>
        <dbReference type="EC" id="3.6.1.27"/>
    </reaction>
</comment>
<dbReference type="RefSeq" id="WP_200347783.1">
    <property type="nucleotide sequence ID" value="NZ_NRSJ01000039.1"/>
</dbReference>
<dbReference type="AlphaFoldDB" id="A0AAJ0U6T9"/>
<proteinExistence type="predicted"/>
<keyword evidence="5" id="KW-0378">Hydrolase</keyword>
<feature type="transmembrane region" description="Helical" evidence="10">
    <location>
        <begin position="130"/>
        <end position="150"/>
    </location>
</feature>
<comment type="subcellular location">
    <subcellularLocation>
        <location evidence="1">Cell membrane</location>
        <topology evidence="1">Multi-pass membrane protein</topology>
    </subcellularLocation>
</comment>
<dbReference type="PANTHER" id="PTHR14969">
    <property type="entry name" value="SPHINGOSINE-1-PHOSPHATE PHOSPHOHYDROLASE"/>
    <property type="match status" value="1"/>
</dbReference>
<dbReference type="GO" id="GO:0050380">
    <property type="term" value="F:undecaprenyl-diphosphatase activity"/>
    <property type="evidence" value="ECO:0007669"/>
    <property type="project" value="UniProtKB-EC"/>
</dbReference>
<feature type="transmembrane region" description="Helical" evidence="10">
    <location>
        <begin position="59"/>
        <end position="77"/>
    </location>
</feature>
<keyword evidence="7 10" id="KW-0472">Membrane</keyword>
<feature type="transmembrane region" description="Helical" evidence="10">
    <location>
        <begin position="27"/>
        <end position="47"/>
    </location>
</feature>
<dbReference type="PANTHER" id="PTHR14969:SF62">
    <property type="entry name" value="DECAPRENYLPHOSPHORYL-5-PHOSPHORIBOSE PHOSPHATASE RV3807C-RELATED"/>
    <property type="match status" value="1"/>
</dbReference>
<evidence type="ECO:0000256" key="9">
    <source>
        <dbReference type="ARBA" id="ARBA00047594"/>
    </source>
</evidence>
<dbReference type="GO" id="GO:0005886">
    <property type="term" value="C:plasma membrane"/>
    <property type="evidence" value="ECO:0007669"/>
    <property type="project" value="UniProtKB-SubCell"/>
</dbReference>
<reference evidence="12" key="1">
    <citation type="submission" date="2017-08" db="EMBL/GenBank/DDBJ databases">
        <authorList>
            <person name="Imhoff J.F."/>
            <person name="Rahn T."/>
            <person name="Kuenzel S."/>
            <person name="Neulinger S.C."/>
        </authorList>
    </citation>
    <scope>NUCLEOTIDE SEQUENCE</scope>
    <source>
        <strain evidence="12">DSM 11080</strain>
    </source>
</reference>
<dbReference type="EMBL" id="NRSJ01000039">
    <property type="protein sequence ID" value="MBK1706331.1"/>
    <property type="molecule type" value="Genomic_DNA"/>
</dbReference>
<evidence type="ECO:0000256" key="5">
    <source>
        <dbReference type="ARBA" id="ARBA00022801"/>
    </source>
</evidence>
<keyword evidence="13" id="KW-1185">Reference proteome</keyword>
<evidence type="ECO:0000256" key="10">
    <source>
        <dbReference type="SAM" id="Phobius"/>
    </source>
</evidence>
<evidence type="ECO:0000256" key="8">
    <source>
        <dbReference type="ARBA" id="ARBA00032707"/>
    </source>
</evidence>
<protein>
    <recommendedName>
        <fullName evidence="2">undecaprenyl-diphosphate phosphatase</fullName>
        <ecNumber evidence="2">3.6.1.27</ecNumber>
    </recommendedName>
    <alternativeName>
        <fullName evidence="8">Undecaprenyl pyrophosphate phosphatase</fullName>
    </alternativeName>
</protein>
<feature type="transmembrane region" description="Helical" evidence="10">
    <location>
        <begin position="156"/>
        <end position="174"/>
    </location>
</feature>
<dbReference type="EC" id="3.6.1.27" evidence="2"/>
<keyword evidence="4 10" id="KW-0812">Transmembrane</keyword>
<feature type="domain" description="Phosphatidic acid phosphatase type 2/haloperoxidase" evidence="11">
    <location>
        <begin position="62"/>
        <end position="171"/>
    </location>
</feature>
<dbReference type="SMART" id="SM00014">
    <property type="entry name" value="acidPPc"/>
    <property type="match status" value="1"/>
</dbReference>
<evidence type="ECO:0000259" key="11">
    <source>
        <dbReference type="SMART" id="SM00014"/>
    </source>
</evidence>
<name>A0AAJ0U6T9_9GAMM</name>
<dbReference type="CDD" id="cd01610">
    <property type="entry name" value="PAP2_like"/>
    <property type="match status" value="1"/>
</dbReference>
<gene>
    <name evidence="12" type="ORF">CKO40_17705</name>
</gene>
<evidence type="ECO:0000256" key="6">
    <source>
        <dbReference type="ARBA" id="ARBA00022989"/>
    </source>
</evidence>
<accession>A0AAJ0U6T9</accession>
<evidence type="ECO:0000256" key="7">
    <source>
        <dbReference type="ARBA" id="ARBA00023136"/>
    </source>
</evidence>
<evidence type="ECO:0000256" key="2">
    <source>
        <dbReference type="ARBA" id="ARBA00012374"/>
    </source>
</evidence>
<dbReference type="InterPro" id="IPR000326">
    <property type="entry name" value="PAP2/HPO"/>
</dbReference>
<dbReference type="Gene3D" id="1.20.144.10">
    <property type="entry name" value="Phosphatidic acid phosphatase type 2/haloperoxidase"/>
    <property type="match status" value="1"/>
</dbReference>
<organism evidence="12 13">
    <name type="scientific">Halochromatium glycolicum</name>
    <dbReference type="NCBI Taxonomy" id="85075"/>
    <lineage>
        <taxon>Bacteria</taxon>
        <taxon>Pseudomonadati</taxon>
        <taxon>Pseudomonadota</taxon>
        <taxon>Gammaproteobacteria</taxon>
        <taxon>Chromatiales</taxon>
        <taxon>Chromatiaceae</taxon>
        <taxon>Halochromatium</taxon>
    </lineage>
</organism>